<keyword evidence="7" id="KW-0325">Glycoprotein</keyword>
<keyword evidence="11" id="KW-1015">Disulfide bond</keyword>
<feature type="binding site" evidence="9">
    <location>
        <position position="144"/>
    </location>
    <ligand>
        <name>Ca(2+)</name>
        <dbReference type="ChEBI" id="CHEBI:29108"/>
        <label>1</label>
    </ligand>
</feature>
<proteinExistence type="inferred from homology"/>
<dbReference type="GO" id="GO:0020037">
    <property type="term" value="F:heme binding"/>
    <property type="evidence" value="ECO:0007669"/>
    <property type="project" value="UniProtKB-UniRule"/>
</dbReference>
<keyword evidence="6 9" id="KW-0408">Iron</keyword>
<dbReference type="STRING" id="1051890.A0A3N4LI72"/>
<feature type="disulfide bond" evidence="11">
    <location>
        <begin position="111"/>
        <end position="195"/>
    </location>
</feature>
<evidence type="ECO:0000256" key="2">
    <source>
        <dbReference type="ARBA" id="ARBA00022559"/>
    </source>
</evidence>
<evidence type="ECO:0000256" key="7">
    <source>
        <dbReference type="ARBA" id="ARBA00023180"/>
    </source>
</evidence>
<dbReference type="Pfam" id="PF00141">
    <property type="entry name" value="peroxidase"/>
    <property type="match status" value="1"/>
</dbReference>
<feature type="active site" description="Proton acceptor" evidence="8">
    <location>
        <position position="124"/>
    </location>
</feature>
<organism evidence="15 16">
    <name type="scientific">Terfezia boudieri ATCC MYA-4762</name>
    <dbReference type="NCBI Taxonomy" id="1051890"/>
    <lineage>
        <taxon>Eukaryota</taxon>
        <taxon>Fungi</taxon>
        <taxon>Dikarya</taxon>
        <taxon>Ascomycota</taxon>
        <taxon>Pezizomycotina</taxon>
        <taxon>Pezizomycetes</taxon>
        <taxon>Pezizales</taxon>
        <taxon>Pezizaceae</taxon>
        <taxon>Terfezia</taxon>
    </lineage>
</organism>
<dbReference type="PRINTS" id="PR00458">
    <property type="entry name" value="PEROXIDASE"/>
</dbReference>
<dbReference type="GO" id="GO:0034599">
    <property type="term" value="P:cellular response to oxidative stress"/>
    <property type="evidence" value="ECO:0007669"/>
    <property type="project" value="InterPro"/>
</dbReference>
<dbReference type="PROSITE" id="PS00436">
    <property type="entry name" value="PEROXIDASE_2"/>
    <property type="match status" value="1"/>
</dbReference>
<feature type="binding site" evidence="9">
    <location>
        <position position="251"/>
    </location>
    <ligand>
        <name>Ca(2+)</name>
        <dbReference type="ChEBI" id="CHEBI:29108"/>
        <label>2</label>
    </ligand>
</feature>
<dbReference type="PRINTS" id="PR00462">
    <property type="entry name" value="LIGNINASE"/>
</dbReference>
<feature type="binding site" evidence="9">
    <location>
        <position position="275"/>
    </location>
    <ligand>
        <name>Ca(2+)</name>
        <dbReference type="ChEBI" id="CHEBI:29108"/>
        <label>2</label>
    </ligand>
</feature>
<evidence type="ECO:0000256" key="10">
    <source>
        <dbReference type="PIRSR" id="PIRSR601621-3"/>
    </source>
</evidence>
<dbReference type="InterPro" id="IPR002016">
    <property type="entry name" value="Haem_peroxidase"/>
</dbReference>
<keyword evidence="9 12" id="KW-0106">Calcium</keyword>
<comment type="similarity">
    <text evidence="1 12">Belongs to the peroxidase family. Ligninase subfamily.</text>
</comment>
<evidence type="ECO:0000256" key="9">
    <source>
        <dbReference type="PIRSR" id="PIRSR601621-2"/>
    </source>
</evidence>
<dbReference type="InterPro" id="IPR001621">
    <property type="entry name" value="Ligninase"/>
</dbReference>
<dbReference type="PROSITE" id="PS50873">
    <property type="entry name" value="PEROXIDASE_4"/>
    <property type="match status" value="1"/>
</dbReference>
<feature type="binding site" evidence="9">
    <location>
        <position position="268"/>
    </location>
    <ligand>
        <name>Ca(2+)</name>
        <dbReference type="ChEBI" id="CHEBI:29108"/>
        <label>2</label>
    </ligand>
</feature>
<comment type="cofactor">
    <cofactor evidence="9">
        <name>heme b</name>
        <dbReference type="ChEBI" id="CHEBI:60344"/>
    </cofactor>
    <text evidence="9">Binds 1 heme b (iron(II)-protoporphyrin IX) group per subunit.</text>
</comment>
<feature type="disulfide bond" evidence="11">
    <location>
        <begin position="90"/>
        <end position="346"/>
    </location>
</feature>
<evidence type="ECO:0000256" key="4">
    <source>
        <dbReference type="ARBA" id="ARBA00022723"/>
    </source>
</evidence>
<evidence type="ECO:0000256" key="5">
    <source>
        <dbReference type="ARBA" id="ARBA00023002"/>
    </source>
</evidence>
<keyword evidence="5 12" id="KW-0560">Oxidoreductase</keyword>
<dbReference type="PANTHER" id="PTHR31356:SF66">
    <property type="entry name" value="CATALASE-PEROXIDASE"/>
    <property type="match status" value="1"/>
</dbReference>
<dbReference type="EMBL" id="ML121560">
    <property type="protein sequence ID" value="RPB21378.1"/>
    <property type="molecule type" value="Genomic_DNA"/>
</dbReference>
<comment type="cofactor">
    <cofactor evidence="9 12">
        <name>Ca(2+)</name>
        <dbReference type="ChEBI" id="CHEBI:29108"/>
    </cofactor>
    <text evidence="9 12">Binds 2 calcium ions per subunit.</text>
</comment>
<feature type="domain" description="Plant heme peroxidase family profile" evidence="14">
    <location>
        <begin position="178"/>
        <end position="251"/>
    </location>
</feature>
<keyword evidence="3 9" id="KW-0349">Heme</keyword>
<feature type="region of interest" description="Disordered" evidence="13">
    <location>
        <begin position="24"/>
        <end position="44"/>
    </location>
</feature>
<dbReference type="Gene3D" id="1.10.420.10">
    <property type="entry name" value="Peroxidase, domain 2"/>
    <property type="match status" value="1"/>
</dbReference>
<evidence type="ECO:0000256" key="1">
    <source>
        <dbReference type="ARBA" id="ARBA00006089"/>
    </source>
</evidence>
<evidence type="ECO:0000256" key="12">
    <source>
        <dbReference type="RuleBase" id="RU363051"/>
    </source>
</evidence>
<dbReference type="GO" id="GO:0004601">
    <property type="term" value="F:peroxidase activity"/>
    <property type="evidence" value="ECO:0007669"/>
    <property type="project" value="UniProtKB-KW"/>
</dbReference>
<dbReference type="InterPro" id="IPR010255">
    <property type="entry name" value="Haem_peroxidase_sf"/>
</dbReference>
<dbReference type="Gene3D" id="1.10.520.10">
    <property type="match status" value="1"/>
</dbReference>
<dbReference type="GO" id="GO:0042744">
    <property type="term" value="P:hydrogen peroxide catabolic process"/>
    <property type="evidence" value="ECO:0007669"/>
    <property type="project" value="TreeGrafter"/>
</dbReference>
<evidence type="ECO:0000256" key="6">
    <source>
        <dbReference type="ARBA" id="ARBA00023004"/>
    </source>
</evidence>
<feature type="compositionally biased region" description="Low complexity" evidence="13">
    <location>
        <begin position="360"/>
        <end position="371"/>
    </location>
</feature>
<dbReference type="GO" id="GO:0000302">
    <property type="term" value="P:response to reactive oxygen species"/>
    <property type="evidence" value="ECO:0007669"/>
    <property type="project" value="TreeGrafter"/>
</dbReference>
<keyword evidence="2 12" id="KW-0575">Peroxidase</keyword>
<dbReference type="GO" id="GO:0046872">
    <property type="term" value="F:metal ion binding"/>
    <property type="evidence" value="ECO:0007669"/>
    <property type="project" value="UniProtKB-UniRule"/>
</dbReference>
<feature type="site" description="Transition state stabilizer" evidence="10">
    <location>
        <position position="120"/>
    </location>
</feature>
<evidence type="ECO:0000313" key="16">
    <source>
        <dbReference type="Proteomes" id="UP000267821"/>
    </source>
</evidence>
<dbReference type="FunFam" id="1.10.520.10:FF:000021">
    <property type="entry name" value="Peroxidase"/>
    <property type="match status" value="1"/>
</dbReference>
<keyword evidence="4 9" id="KW-0479">Metal-binding</keyword>
<dbReference type="InterPro" id="IPR044831">
    <property type="entry name" value="Ccp1-like"/>
</dbReference>
<dbReference type="Proteomes" id="UP000267821">
    <property type="component" value="Unassembled WGS sequence"/>
</dbReference>
<dbReference type="EC" id="1.11.1.-" evidence="12"/>
<feature type="binding site" evidence="9">
    <location>
        <position position="270"/>
    </location>
    <ligand>
        <name>Ca(2+)</name>
        <dbReference type="ChEBI" id="CHEBI:29108"/>
        <label>2</label>
    </ligand>
</feature>
<sequence length="371" mass="39722">MALTAAPSYAWPGMGKINQALVKRKDGNDDGSAPRELIGDLKTTPAGQWTEVGRAIAGIIMGDISGESDEGGKYKLPGALKTKKCKSDECCVWGHVSNWLTTQFTAPNGQCNDYARASIRMGFHDAGTWAKSMAAQGQDFGGADGSIVLSTAEIKRPENKGLEEIVGKARDWAILFGVGVADLVQFMAIHAVVTCPLGPRIRVFVGRMDSSRACPDGLLPGVTQPPDDLISLFEDKTIGPHDLAALLGAHSTSRQFFFNESHSGEPQDDTPGVWDVKFYGQTLQDGPDGVFKFQSDIALGNHPRVHGEWMSFAGPGGQDHWNEDYAVAYTRLSMLGVNNINRLTECTKVLPPAKKGSGGENNSKGKGSKGN</sequence>
<dbReference type="AlphaFoldDB" id="A0A3N4LI72"/>
<feature type="binding site" evidence="9">
    <location>
        <position position="125"/>
    </location>
    <ligand>
        <name>Ca(2+)</name>
        <dbReference type="ChEBI" id="CHEBI:29108"/>
        <label>1</label>
    </ligand>
</feature>
<evidence type="ECO:0000256" key="11">
    <source>
        <dbReference type="PIRSR" id="PIRSR601621-4"/>
    </source>
</evidence>
<evidence type="ECO:0000256" key="13">
    <source>
        <dbReference type="SAM" id="MobiDB-lite"/>
    </source>
</evidence>
<name>A0A3N4LI72_9PEZI</name>
<evidence type="ECO:0000256" key="8">
    <source>
        <dbReference type="PIRSR" id="PIRSR601621-1"/>
    </source>
</evidence>
<feature type="binding site" evidence="9">
    <location>
        <position position="146"/>
    </location>
    <ligand>
        <name>Ca(2+)</name>
        <dbReference type="ChEBI" id="CHEBI:29108"/>
        <label>1</label>
    </ligand>
</feature>
<accession>A0A3N4LI72</accession>
<dbReference type="SUPFAM" id="SSF48113">
    <property type="entry name" value="Heme-dependent peroxidases"/>
    <property type="match status" value="1"/>
</dbReference>
<protein>
    <recommendedName>
        <fullName evidence="12">Peroxidase</fullName>
        <ecNumber evidence="12">1.11.1.-</ecNumber>
    </recommendedName>
</protein>
<reference evidence="15 16" key="1">
    <citation type="journal article" date="2018" name="Nat. Ecol. Evol.">
        <title>Pezizomycetes genomes reveal the molecular basis of ectomycorrhizal truffle lifestyle.</title>
        <authorList>
            <person name="Murat C."/>
            <person name="Payen T."/>
            <person name="Noel B."/>
            <person name="Kuo A."/>
            <person name="Morin E."/>
            <person name="Chen J."/>
            <person name="Kohler A."/>
            <person name="Krizsan K."/>
            <person name="Balestrini R."/>
            <person name="Da Silva C."/>
            <person name="Montanini B."/>
            <person name="Hainaut M."/>
            <person name="Levati E."/>
            <person name="Barry K.W."/>
            <person name="Belfiori B."/>
            <person name="Cichocki N."/>
            <person name="Clum A."/>
            <person name="Dockter R.B."/>
            <person name="Fauchery L."/>
            <person name="Guy J."/>
            <person name="Iotti M."/>
            <person name="Le Tacon F."/>
            <person name="Lindquist E.A."/>
            <person name="Lipzen A."/>
            <person name="Malagnac F."/>
            <person name="Mello A."/>
            <person name="Molinier V."/>
            <person name="Miyauchi S."/>
            <person name="Poulain J."/>
            <person name="Riccioni C."/>
            <person name="Rubini A."/>
            <person name="Sitrit Y."/>
            <person name="Splivallo R."/>
            <person name="Traeger S."/>
            <person name="Wang M."/>
            <person name="Zifcakova L."/>
            <person name="Wipf D."/>
            <person name="Zambonelli A."/>
            <person name="Paolocci F."/>
            <person name="Nowrousian M."/>
            <person name="Ottonello S."/>
            <person name="Baldrian P."/>
            <person name="Spatafora J.W."/>
            <person name="Henrissat B."/>
            <person name="Nagy L.G."/>
            <person name="Aury J.M."/>
            <person name="Wincker P."/>
            <person name="Grigoriev I.V."/>
            <person name="Bonfante P."/>
            <person name="Martin F.M."/>
        </authorList>
    </citation>
    <scope>NUCLEOTIDE SEQUENCE [LARGE SCALE GENOMIC DNA]</scope>
    <source>
        <strain evidence="15 16">ATCC MYA-4762</strain>
    </source>
</reference>
<dbReference type="PANTHER" id="PTHR31356">
    <property type="entry name" value="THYLAKOID LUMENAL 29 KDA PROTEIN, CHLOROPLASTIC-RELATED"/>
    <property type="match status" value="1"/>
</dbReference>
<feature type="binding site" description="axial binding residue" evidence="9">
    <location>
        <position position="250"/>
    </location>
    <ligand>
        <name>heme b</name>
        <dbReference type="ChEBI" id="CHEBI:60344"/>
    </ligand>
    <ligandPart>
        <name>Fe</name>
        <dbReference type="ChEBI" id="CHEBI:18248"/>
    </ligandPart>
</feature>
<dbReference type="OrthoDB" id="2113341at2759"/>
<feature type="region of interest" description="Disordered" evidence="13">
    <location>
        <begin position="350"/>
        <end position="371"/>
    </location>
</feature>
<evidence type="ECO:0000259" key="14">
    <source>
        <dbReference type="PROSITE" id="PS50873"/>
    </source>
</evidence>
<gene>
    <name evidence="15" type="ORF">L211DRAFT_790666</name>
</gene>
<keyword evidence="16" id="KW-1185">Reference proteome</keyword>
<dbReference type="InterPro" id="IPR019794">
    <property type="entry name" value="Peroxidases_AS"/>
</dbReference>
<evidence type="ECO:0000313" key="15">
    <source>
        <dbReference type="EMBL" id="RPB21378.1"/>
    </source>
</evidence>
<evidence type="ECO:0000256" key="3">
    <source>
        <dbReference type="ARBA" id="ARBA00022617"/>
    </source>
</evidence>
<dbReference type="InParanoid" id="A0A3N4LI72"/>